<reference evidence="2 3" key="1">
    <citation type="submission" date="2016-02" db="EMBL/GenBank/DDBJ databases">
        <title>Complete genome sequence and transcriptome regulation of the pentose utilising yeast Sugiyamaella lignohabitans.</title>
        <authorList>
            <person name="Bellasio M."/>
            <person name="Peymann A."/>
            <person name="Valli M."/>
            <person name="Sipitzky M."/>
            <person name="Graf A."/>
            <person name="Sauer M."/>
            <person name="Marx H."/>
            <person name="Mattanovich D."/>
        </authorList>
    </citation>
    <scope>NUCLEOTIDE SEQUENCE [LARGE SCALE GENOMIC DNA]</scope>
    <source>
        <strain evidence="2 3">CBS 10342</strain>
    </source>
</reference>
<dbReference type="OrthoDB" id="10598877at2759"/>
<evidence type="ECO:0000313" key="2">
    <source>
        <dbReference type="EMBL" id="ANB14933.1"/>
    </source>
</evidence>
<dbReference type="AlphaFoldDB" id="A0A167F810"/>
<evidence type="ECO:0000313" key="3">
    <source>
        <dbReference type="Proteomes" id="UP000189580"/>
    </source>
</evidence>
<accession>A0A167F810</accession>
<dbReference type="GeneID" id="30034474"/>
<sequence>MALAPTLCATYTTSGVKVPSDRGGDARMMFLHPATLAGIPSIIAVDGSTAVPPGTYRPTDSMARENREQMTPGAVST</sequence>
<proteinExistence type="predicted"/>
<dbReference type="KEGG" id="slb:AWJ20_2550"/>
<dbReference type="RefSeq" id="XP_018737410.1">
    <property type="nucleotide sequence ID" value="XM_018879499.1"/>
</dbReference>
<feature type="region of interest" description="Disordered" evidence="1">
    <location>
        <begin position="48"/>
        <end position="77"/>
    </location>
</feature>
<dbReference type="Proteomes" id="UP000189580">
    <property type="component" value="Chromosome b"/>
</dbReference>
<organism evidence="2 3">
    <name type="scientific">Sugiyamaella lignohabitans</name>
    <dbReference type="NCBI Taxonomy" id="796027"/>
    <lineage>
        <taxon>Eukaryota</taxon>
        <taxon>Fungi</taxon>
        <taxon>Dikarya</taxon>
        <taxon>Ascomycota</taxon>
        <taxon>Saccharomycotina</taxon>
        <taxon>Dipodascomycetes</taxon>
        <taxon>Dipodascales</taxon>
        <taxon>Trichomonascaceae</taxon>
        <taxon>Sugiyamaella</taxon>
    </lineage>
</organism>
<name>A0A167F810_9ASCO</name>
<keyword evidence="3" id="KW-1185">Reference proteome</keyword>
<evidence type="ECO:0000256" key="1">
    <source>
        <dbReference type="SAM" id="MobiDB-lite"/>
    </source>
</evidence>
<dbReference type="EMBL" id="CP014503">
    <property type="protein sequence ID" value="ANB14933.1"/>
    <property type="molecule type" value="Genomic_DNA"/>
</dbReference>
<protein>
    <submittedName>
        <fullName evidence="2">Uncharacterized protein</fullName>
    </submittedName>
</protein>
<gene>
    <name evidence="2" type="ORF">AWJ20_2550</name>
</gene>